<dbReference type="Pfam" id="PF00078">
    <property type="entry name" value="RVT_1"/>
    <property type="match status" value="1"/>
</dbReference>
<dbReference type="Proteomes" id="UP001151760">
    <property type="component" value="Unassembled WGS sequence"/>
</dbReference>
<evidence type="ECO:0000313" key="6">
    <source>
        <dbReference type="Proteomes" id="UP001151760"/>
    </source>
</evidence>
<dbReference type="SMART" id="SM00343">
    <property type="entry name" value="ZnF_C2HC"/>
    <property type="match status" value="1"/>
</dbReference>
<dbReference type="InterPro" id="IPR001878">
    <property type="entry name" value="Znf_CCHC"/>
</dbReference>
<dbReference type="InterPro" id="IPR053134">
    <property type="entry name" value="RNA-dir_DNA_polymerase"/>
</dbReference>
<dbReference type="InterPro" id="IPR005162">
    <property type="entry name" value="Retrotrans_gag_dom"/>
</dbReference>
<keyword evidence="1" id="KW-0862">Zinc</keyword>
<feature type="domain" description="CCHC-type" evidence="3">
    <location>
        <begin position="235"/>
        <end position="251"/>
    </location>
</feature>
<feature type="region of interest" description="Disordered" evidence="2">
    <location>
        <begin position="32"/>
        <end position="84"/>
    </location>
</feature>
<dbReference type="Pfam" id="PF03732">
    <property type="entry name" value="Retrotrans_gag"/>
    <property type="match status" value="1"/>
</dbReference>
<evidence type="ECO:0000259" key="3">
    <source>
        <dbReference type="PROSITE" id="PS50158"/>
    </source>
</evidence>
<dbReference type="Gene3D" id="3.30.70.270">
    <property type="match status" value="1"/>
</dbReference>
<keyword evidence="6" id="KW-1185">Reference proteome</keyword>
<comment type="caution">
    <text evidence="5">The sequence shown here is derived from an EMBL/GenBank/DDBJ whole genome shotgun (WGS) entry which is preliminary data.</text>
</comment>
<dbReference type="Gene3D" id="3.10.10.10">
    <property type="entry name" value="HIV Type 1 Reverse Transcriptase, subunit A, domain 1"/>
    <property type="match status" value="1"/>
</dbReference>
<dbReference type="InterPro" id="IPR000477">
    <property type="entry name" value="RT_dom"/>
</dbReference>
<reference evidence="5" key="2">
    <citation type="submission" date="2022-01" db="EMBL/GenBank/DDBJ databases">
        <authorList>
            <person name="Yamashiro T."/>
            <person name="Shiraishi A."/>
            <person name="Satake H."/>
            <person name="Nakayama K."/>
        </authorList>
    </citation>
    <scope>NUCLEOTIDE SEQUENCE</scope>
</reference>
<dbReference type="PROSITE" id="PS50158">
    <property type="entry name" value="ZF_CCHC"/>
    <property type="match status" value="1"/>
</dbReference>
<dbReference type="PANTHER" id="PTHR24559">
    <property type="entry name" value="TRANSPOSON TY3-I GAG-POL POLYPROTEIN"/>
    <property type="match status" value="1"/>
</dbReference>
<sequence>MTITRSGMTPKAIQEFITQRVAEALAEQEANRNLKPIVGSESENRGDNGNANGGGNENGNGGGNGNNGNNGNGNRNGMNGGPRGDAPFSKVYTYKDFLNLDSQVKFSTCTLLDGALTWWNSHVQTVGIDEAYEISWKDLMKLIIEVYYPKNEIQKLENELWNLCVKGTDIAGYTRRFQELTLMCLRMVPEDEYKIKRQNVARAYTAGTSEKKAYAGTLPYCNKCKLHHSGSCTVKCLSCKKVGHMARDCKNQAATTNQRALVVNQRVDRSFVSTTFSALIDVTPTALDVSYAVELDNGRVVESNTIFRGCTLNLLYHSFNVDLLHVELGSCDVIVGDGRNDAINSRLSIISCTKTQKYMHRGCHVFFTQVTKRKTKDKSKEKRLEDVSIMRDFPKVFPEDLPRLPPAQQVEFQIDLVPGAAPVARAPYRLAPSKMQELSAQLQELADKGFIRPSSSPWGALVLFVKKKDGSFRMCIVYRKLNKLIVMNRYPLPMIDDLFDQLQGSSVYSKIDLRSGYHQLRFQEEYIPKTTFRTRYGHYEFQVMPFRLTNTPVVFMDLMNRVCNPYLEKFVIVFTDDILIYYKSKEEHEEHLKLILELLEKEKLYAKFSKCDFWLPKEQFLSHVINSEGLAGEKEEAAFQMIKQKLCSAPILSLPEGSENFMVYCDASHKGLGAVLMQREKVIAYASRQLKVYEKNYTTHDLELRAVAFALKI</sequence>
<gene>
    <name evidence="5" type="ORF">Tco_0973814</name>
</gene>
<dbReference type="SUPFAM" id="SSF56672">
    <property type="entry name" value="DNA/RNA polymerases"/>
    <property type="match status" value="1"/>
</dbReference>
<keyword evidence="1" id="KW-0863">Zinc-finger</keyword>
<feature type="compositionally biased region" description="Gly residues" evidence="2">
    <location>
        <begin position="51"/>
        <end position="71"/>
    </location>
</feature>
<evidence type="ECO:0000313" key="5">
    <source>
        <dbReference type="EMBL" id="GJT47657.1"/>
    </source>
</evidence>
<dbReference type="InterPro" id="IPR043128">
    <property type="entry name" value="Rev_trsase/Diguanyl_cyclase"/>
</dbReference>
<dbReference type="GO" id="GO:0003964">
    <property type="term" value="F:RNA-directed DNA polymerase activity"/>
    <property type="evidence" value="ECO:0007669"/>
    <property type="project" value="UniProtKB-KW"/>
</dbReference>
<feature type="domain" description="Reverse transcriptase" evidence="4">
    <location>
        <begin position="446"/>
        <end position="625"/>
    </location>
</feature>
<dbReference type="EMBL" id="BQNB010016086">
    <property type="protein sequence ID" value="GJT47657.1"/>
    <property type="molecule type" value="Genomic_DNA"/>
</dbReference>
<name>A0ABQ5E9W1_9ASTR</name>
<organism evidence="5 6">
    <name type="scientific">Tanacetum coccineum</name>
    <dbReference type="NCBI Taxonomy" id="301880"/>
    <lineage>
        <taxon>Eukaryota</taxon>
        <taxon>Viridiplantae</taxon>
        <taxon>Streptophyta</taxon>
        <taxon>Embryophyta</taxon>
        <taxon>Tracheophyta</taxon>
        <taxon>Spermatophyta</taxon>
        <taxon>Magnoliopsida</taxon>
        <taxon>eudicotyledons</taxon>
        <taxon>Gunneridae</taxon>
        <taxon>Pentapetalae</taxon>
        <taxon>asterids</taxon>
        <taxon>campanulids</taxon>
        <taxon>Asterales</taxon>
        <taxon>Asteraceae</taxon>
        <taxon>Asteroideae</taxon>
        <taxon>Anthemideae</taxon>
        <taxon>Anthemidinae</taxon>
        <taxon>Tanacetum</taxon>
    </lineage>
</organism>
<proteinExistence type="predicted"/>
<dbReference type="InterPro" id="IPR043502">
    <property type="entry name" value="DNA/RNA_pol_sf"/>
</dbReference>
<protein>
    <submittedName>
        <fullName evidence="5">Reverse transcriptase domain-containing protein</fullName>
    </submittedName>
</protein>
<dbReference type="CDD" id="cd01647">
    <property type="entry name" value="RT_LTR"/>
    <property type="match status" value="1"/>
</dbReference>
<dbReference type="Pfam" id="PF17919">
    <property type="entry name" value="RT_RNaseH_2"/>
    <property type="match status" value="1"/>
</dbReference>
<keyword evidence="5" id="KW-0695">RNA-directed DNA polymerase</keyword>
<evidence type="ECO:0000259" key="4">
    <source>
        <dbReference type="PROSITE" id="PS50878"/>
    </source>
</evidence>
<reference evidence="5" key="1">
    <citation type="journal article" date="2022" name="Int. J. Mol. Sci.">
        <title>Draft Genome of Tanacetum Coccineum: Genomic Comparison of Closely Related Tanacetum-Family Plants.</title>
        <authorList>
            <person name="Yamashiro T."/>
            <person name="Shiraishi A."/>
            <person name="Nakayama K."/>
            <person name="Satake H."/>
        </authorList>
    </citation>
    <scope>NUCLEOTIDE SEQUENCE</scope>
</reference>
<keyword evidence="5" id="KW-0808">Transferase</keyword>
<dbReference type="PANTHER" id="PTHR24559:SF427">
    <property type="entry name" value="RNA-DIRECTED DNA POLYMERASE"/>
    <property type="match status" value="1"/>
</dbReference>
<keyword evidence="5" id="KW-0548">Nucleotidyltransferase</keyword>
<evidence type="ECO:0000256" key="2">
    <source>
        <dbReference type="SAM" id="MobiDB-lite"/>
    </source>
</evidence>
<dbReference type="InterPro" id="IPR041577">
    <property type="entry name" value="RT_RNaseH_2"/>
</dbReference>
<dbReference type="PROSITE" id="PS50878">
    <property type="entry name" value="RT_POL"/>
    <property type="match status" value="1"/>
</dbReference>
<evidence type="ECO:0000256" key="1">
    <source>
        <dbReference type="PROSITE-ProRule" id="PRU00047"/>
    </source>
</evidence>
<accession>A0ABQ5E9W1</accession>
<keyword evidence="1" id="KW-0479">Metal-binding</keyword>